<reference evidence="3" key="1">
    <citation type="journal article" date="2020" name="Syst. Appl. Microbiol.">
        <title>Streptomyces alkaliterrae sp. nov., isolated from an alkaline soil, and emended descriptions of Streptomyces alkaliphilus, Streptomyces calidiresistens and Streptomyces durbertensis.</title>
        <authorList>
            <person name="Swiecimska M."/>
            <person name="Golinska P."/>
            <person name="Nouioui I."/>
            <person name="Wypij M."/>
            <person name="Rai M."/>
            <person name="Sangal V."/>
            <person name="Goodfellow M."/>
        </authorList>
    </citation>
    <scope>NUCLEOTIDE SEQUENCE [LARGE SCALE GENOMIC DNA]</scope>
    <source>
        <strain evidence="3">DSM 104538</strain>
    </source>
</reference>
<evidence type="ECO:0000313" key="3">
    <source>
        <dbReference type="Proteomes" id="UP000766698"/>
    </source>
</evidence>
<comment type="caution">
    <text evidence="2">The sequence shown here is derived from an EMBL/GenBank/DDBJ whole genome shotgun (WGS) entry which is preliminary data.</text>
</comment>
<evidence type="ECO:0000313" key="2">
    <source>
        <dbReference type="EMBL" id="MBB1246091.1"/>
    </source>
</evidence>
<sequence>MGVGVGVDEGARGARRGRAAVWPTLAALVAVLLGLGQSAHAASPALWEAAHAAAVTAGPSADGTHGSGSTHDNGVPRRDVPGGGVEQVADVASPGATLPPLPREPHPAGGVLPARAAPPHPAAVGWPRPERPASATAGAPSALPDGRAPPTTPGR</sequence>
<protein>
    <submittedName>
        <fullName evidence="2">Uncharacterized protein</fullName>
    </submittedName>
</protein>
<keyword evidence="3" id="KW-1185">Reference proteome</keyword>
<name>A0ABR6EL73_9ACTN</name>
<dbReference type="Proteomes" id="UP000766698">
    <property type="component" value="Unassembled WGS sequence"/>
</dbReference>
<dbReference type="RefSeq" id="WP_182857370.1">
    <property type="nucleotide sequence ID" value="NZ_WMLF01000405.1"/>
</dbReference>
<accession>A0ABR6EL73</accession>
<feature type="region of interest" description="Disordered" evidence="1">
    <location>
        <begin position="55"/>
        <end position="155"/>
    </location>
</feature>
<proteinExistence type="predicted"/>
<dbReference type="EMBL" id="WMLF01000405">
    <property type="protein sequence ID" value="MBB1246091.1"/>
    <property type="molecule type" value="Genomic_DNA"/>
</dbReference>
<evidence type="ECO:0000256" key="1">
    <source>
        <dbReference type="SAM" id="MobiDB-lite"/>
    </source>
</evidence>
<gene>
    <name evidence="2" type="ORF">GL263_21410</name>
</gene>
<organism evidence="2 3">
    <name type="scientific">Streptomyces durbertensis</name>
    <dbReference type="NCBI Taxonomy" id="2448886"/>
    <lineage>
        <taxon>Bacteria</taxon>
        <taxon>Bacillati</taxon>
        <taxon>Actinomycetota</taxon>
        <taxon>Actinomycetes</taxon>
        <taxon>Kitasatosporales</taxon>
        <taxon>Streptomycetaceae</taxon>
        <taxon>Streptomyces</taxon>
    </lineage>
</organism>